<dbReference type="SUPFAM" id="SSF158235">
    <property type="entry name" value="SOCS box-like"/>
    <property type="match status" value="1"/>
</dbReference>
<dbReference type="SMART" id="SM00969">
    <property type="entry name" value="SOCS_box"/>
    <property type="match status" value="1"/>
</dbReference>
<feature type="domain" description="SOCS box" evidence="1">
    <location>
        <begin position="377"/>
        <end position="411"/>
    </location>
</feature>
<dbReference type="STRING" id="37653.A0A0L8FS49"/>
<dbReference type="Pfam" id="PF07525">
    <property type="entry name" value="SOCS_box"/>
    <property type="match status" value="1"/>
</dbReference>
<protein>
    <recommendedName>
        <fullName evidence="1">SOCS box domain-containing protein</fullName>
    </recommendedName>
</protein>
<gene>
    <name evidence="2" type="ORF">OCBIM_22010152mg</name>
</gene>
<organism evidence="2">
    <name type="scientific">Octopus bimaculoides</name>
    <name type="common">California two-spotted octopus</name>
    <dbReference type="NCBI Taxonomy" id="37653"/>
    <lineage>
        <taxon>Eukaryota</taxon>
        <taxon>Metazoa</taxon>
        <taxon>Spiralia</taxon>
        <taxon>Lophotrochozoa</taxon>
        <taxon>Mollusca</taxon>
        <taxon>Cephalopoda</taxon>
        <taxon>Coleoidea</taxon>
        <taxon>Octopodiformes</taxon>
        <taxon>Octopoda</taxon>
        <taxon>Incirrata</taxon>
        <taxon>Octopodidae</taxon>
        <taxon>Octopus</taxon>
    </lineage>
</organism>
<dbReference type="SMART" id="SM00253">
    <property type="entry name" value="SOCS"/>
    <property type="match status" value="1"/>
</dbReference>
<dbReference type="OMA" id="YADFTTC"/>
<name>A0A0L8FS49_OCTBM</name>
<dbReference type="Gene3D" id="1.10.750.20">
    <property type="entry name" value="SOCS box"/>
    <property type="match status" value="1"/>
</dbReference>
<dbReference type="OrthoDB" id="6041603at2759"/>
<dbReference type="AlphaFoldDB" id="A0A0L8FS49"/>
<sequence>MGSCYSHHNPSLKVSQLSNRDSFEHLFKTNSGELVWSCSYTKWLQGIKNVSGFTDKTNFSSSRDPHRRNGILVKPDNTDGQHFSVKLPSMFEAVVSNKTASCTNSVVINGLNPFTTATTTMPVRCWDSLPVMFKEACIISYHDNLAVLQLNPSREDLMAVFYVLDLTHQLALADFSIAYYLRRWYECYISPKKKRILLRPDHTTRVLVMPDNYFLRKMRVHPSNDITVSTVSPSLRAKVLTFNAQAGDNCIVVSWCRCIQVQHIESGEIVKSVEGLLLRAGIQQIRSSQSGDFLAVRCVHPVHTKEYKVNVVGVIDYHKLELLMTIDVKGCYWPFSDVVNLQVFPRFSPSEACIAVMKNLPYKRQVFTYKLPIVHLNLQYLCRRRILHLVSLKDVKHLPLPSRLIEYLTSYIDV</sequence>
<dbReference type="CDD" id="cd03717">
    <property type="entry name" value="SOCS_SOCS_like"/>
    <property type="match status" value="1"/>
</dbReference>
<dbReference type="InterPro" id="IPR001496">
    <property type="entry name" value="SOCS_box"/>
</dbReference>
<dbReference type="GO" id="GO:0035556">
    <property type="term" value="P:intracellular signal transduction"/>
    <property type="evidence" value="ECO:0007669"/>
    <property type="project" value="InterPro"/>
</dbReference>
<dbReference type="InterPro" id="IPR036036">
    <property type="entry name" value="SOCS_box-like_dom_sf"/>
</dbReference>
<reference evidence="2" key="1">
    <citation type="submission" date="2015-07" db="EMBL/GenBank/DDBJ databases">
        <title>MeaNS - Measles Nucleotide Surveillance Program.</title>
        <authorList>
            <person name="Tran T."/>
            <person name="Druce J."/>
        </authorList>
    </citation>
    <scope>NUCLEOTIDE SEQUENCE</scope>
    <source>
        <strain evidence="2">UCB-OBI-ISO-001</strain>
        <tissue evidence="2">Gonad</tissue>
    </source>
</reference>
<evidence type="ECO:0000313" key="2">
    <source>
        <dbReference type="EMBL" id="KOF67235.1"/>
    </source>
</evidence>
<evidence type="ECO:0000259" key="1">
    <source>
        <dbReference type="PROSITE" id="PS50225"/>
    </source>
</evidence>
<dbReference type="PROSITE" id="PS50225">
    <property type="entry name" value="SOCS"/>
    <property type="match status" value="1"/>
</dbReference>
<accession>A0A0L8FS49</accession>
<dbReference type="EMBL" id="KQ427280">
    <property type="protein sequence ID" value="KOF67236.1"/>
    <property type="molecule type" value="Genomic_DNA"/>
</dbReference>
<dbReference type="EMBL" id="KQ427280">
    <property type="protein sequence ID" value="KOF67235.1"/>
    <property type="molecule type" value="Genomic_DNA"/>
</dbReference>
<proteinExistence type="predicted"/>